<organism evidence="2 3">
    <name type="scientific">Cercophora newfieldiana</name>
    <dbReference type="NCBI Taxonomy" id="92897"/>
    <lineage>
        <taxon>Eukaryota</taxon>
        <taxon>Fungi</taxon>
        <taxon>Dikarya</taxon>
        <taxon>Ascomycota</taxon>
        <taxon>Pezizomycotina</taxon>
        <taxon>Sordariomycetes</taxon>
        <taxon>Sordariomycetidae</taxon>
        <taxon>Sordariales</taxon>
        <taxon>Lasiosphaeriaceae</taxon>
        <taxon>Cercophora</taxon>
    </lineage>
</organism>
<feature type="region of interest" description="Disordered" evidence="1">
    <location>
        <begin position="66"/>
        <end position="104"/>
    </location>
</feature>
<dbReference type="EMBL" id="JAULSV010000002">
    <property type="protein sequence ID" value="KAK0652060.1"/>
    <property type="molecule type" value="Genomic_DNA"/>
</dbReference>
<protein>
    <submittedName>
        <fullName evidence="2">Uncharacterized protein</fullName>
    </submittedName>
</protein>
<gene>
    <name evidence="2" type="ORF">B0T16DRAFT_93882</name>
</gene>
<evidence type="ECO:0000256" key="1">
    <source>
        <dbReference type="SAM" id="MobiDB-lite"/>
    </source>
</evidence>
<name>A0AA39YHI8_9PEZI</name>
<evidence type="ECO:0000313" key="3">
    <source>
        <dbReference type="Proteomes" id="UP001174936"/>
    </source>
</evidence>
<accession>A0AA39YHI8</accession>
<dbReference type="Proteomes" id="UP001174936">
    <property type="component" value="Unassembled WGS sequence"/>
</dbReference>
<comment type="caution">
    <text evidence="2">The sequence shown here is derived from an EMBL/GenBank/DDBJ whole genome shotgun (WGS) entry which is preliminary data.</text>
</comment>
<keyword evidence="3" id="KW-1185">Reference proteome</keyword>
<proteinExistence type="predicted"/>
<dbReference type="AlphaFoldDB" id="A0AA39YHI8"/>
<evidence type="ECO:0000313" key="2">
    <source>
        <dbReference type="EMBL" id="KAK0652060.1"/>
    </source>
</evidence>
<sequence length="218" mass="23920">MLQASLGSARELSCLSFPPAWPGCPPLCVAINCQLLALSRFSNISRAVWWSLALAARGALKGLRRPADVKPTWQSSSTRSYPGGPRRRCPHYEGRSTGLSARKQRAESTDRAAWLCLAQLSTTGSPFASLQSMARRRQSRVHRPYMDVPARSGDRMGSLPHIARSTLRSIMPTASWLASLACVQELTGLLSCLLGLSAHVMGVDRPWLFATEHHSHEM</sequence>
<reference evidence="2" key="1">
    <citation type="submission" date="2023-06" db="EMBL/GenBank/DDBJ databases">
        <title>Genome-scale phylogeny and comparative genomics of the fungal order Sordariales.</title>
        <authorList>
            <consortium name="Lawrence Berkeley National Laboratory"/>
            <person name="Hensen N."/>
            <person name="Bonometti L."/>
            <person name="Westerberg I."/>
            <person name="Brannstrom I.O."/>
            <person name="Guillou S."/>
            <person name="Cros-Aarteil S."/>
            <person name="Calhoun S."/>
            <person name="Haridas S."/>
            <person name="Kuo A."/>
            <person name="Mondo S."/>
            <person name="Pangilinan J."/>
            <person name="Riley R."/>
            <person name="Labutti K."/>
            <person name="Andreopoulos B."/>
            <person name="Lipzen A."/>
            <person name="Chen C."/>
            <person name="Yanf M."/>
            <person name="Daum C."/>
            <person name="Ng V."/>
            <person name="Clum A."/>
            <person name="Steindorff A."/>
            <person name="Ohm R."/>
            <person name="Martin F."/>
            <person name="Silar P."/>
            <person name="Natvig D."/>
            <person name="Lalanne C."/>
            <person name="Gautier V."/>
            <person name="Ament-Velasquez S.L."/>
            <person name="Kruys A."/>
            <person name="Hutchinson M.I."/>
            <person name="Powell A.J."/>
            <person name="Barry K."/>
            <person name="Miller A.N."/>
            <person name="Grigoriev I.V."/>
            <person name="Debuchy R."/>
            <person name="Gladieux P."/>
            <person name="Thoren M.H."/>
            <person name="Johannesson H."/>
        </authorList>
    </citation>
    <scope>NUCLEOTIDE SEQUENCE</scope>
    <source>
        <strain evidence="2">SMH2532-1</strain>
    </source>
</reference>